<evidence type="ECO:0000256" key="1">
    <source>
        <dbReference type="ARBA" id="ARBA00004429"/>
    </source>
</evidence>
<keyword evidence="18" id="KW-1185">Reference proteome</keyword>
<dbReference type="CDD" id="cd19961">
    <property type="entry name" value="EcYidC-like_peri"/>
    <property type="match status" value="1"/>
</dbReference>
<dbReference type="RefSeq" id="WP_109404691.1">
    <property type="nucleotide sequence ID" value="NZ_QFFG01000003.1"/>
</dbReference>
<feature type="transmembrane region" description="Helical" evidence="13">
    <location>
        <begin position="434"/>
        <end position="456"/>
    </location>
</feature>
<evidence type="ECO:0000256" key="4">
    <source>
        <dbReference type="ARBA" id="ARBA00022448"/>
    </source>
</evidence>
<evidence type="ECO:0000256" key="14">
    <source>
        <dbReference type="SAM" id="MobiDB-lite"/>
    </source>
</evidence>
<evidence type="ECO:0000256" key="8">
    <source>
        <dbReference type="ARBA" id="ARBA00022989"/>
    </source>
</evidence>
<feature type="transmembrane region" description="Helical" evidence="13">
    <location>
        <begin position="489"/>
        <end position="511"/>
    </location>
</feature>
<dbReference type="Proteomes" id="UP000245670">
    <property type="component" value="Unassembled WGS sequence"/>
</dbReference>
<name>A0A2U2J9X4_9FLAO</name>
<dbReference type="GO" id="GO:0005886">
    <property type="term" value="C:plasma membrane"/>
    <property type="evidence" value="ECO:0007669"/>
    <property type="project" value="UniProtKB-SubCell"/>
</dbReference>
<dbReference type="PANTHER" id="PTHR12428:SF65">
    <property type="entry name" value="CYTOCHROME C OXIDASE ASSEMBLY PROTEIN COX18, MITOCHONDRIAL"/>
    <property type="match status" value="1"/>
</dbReference>
<feature type="transmembrane region" description="Helical" evidence="13">
    <location>
        <begin position="561"/>
        <end position="580"/>
    </location>
</feature>
<evidence type="ECO:0000256" key="7">
    <source>
        <dbReference type="ARBA" id="ARBA00022927"/>
    </source>
</evidence>
<keyword evidence="8 13" id="KW-1133">Transmembrane helix</keyword>
<feature type="compositionally biased region" description="Low complexity" evidence="14">
    <location>
        <begin position="610"/>
        <end position="625"/>
    </location>
</feature>
<evidence type="ECO:0000313" key="18">
    <source>
        <dbReference type="Proteomes" id="UP000245670"/>
    </source>
</evidence>
<comment type="subcellular location">
    <subcellularLocation>
        <location evidence="1">Cell inner membrane</location>
        <topology evidence="1">Multi-pass membrane protein</topology>
    </subcellularLocation>
    <subcellularLocation>
        <location evidence="13">Cell membrane</location>
        <topology evidence="13">Multi-pass membrane protein</topology>
    </subcellularLocation>
</comment>
<dbReference type="InterPro" id="IPR038221">
    <property type="entry name" value="YidC_periplasmic_sf"/>
</dbReference>
<gene>
    <name evidence="13" type="primary">yidC</name>
    <name evidence="17" type="ORF">DIS07_07835</name>
</gene>
<dbReference type="GO" id="GO:0032977">
    <property type="term" value="F:membrane insertase activity"/>
    <property type="evidence" value="ECO:0007669"/>
    <property type="project" value="InterPro"/>
</dbReference>
<dbReference type="Gene3D" id="2.70.98.90">
    <property type="match status" value="1"/>
</dbReference>
<evidence type="ECO:0000313" key="17">
    <source>
        <dbReference type="EMBL" id="PWG05146.1"/>
    </source>
</evidence>
<dbReference type="NCBIfam" id="NF002359">
    <property type="entry name" value="PRK01318.2-6"/>
    <property type="match status" value="1"/>
</dbReference>
<comment type="similarity">
    <text evidence="2 13">Belongs to the OXA1/ALB3/YidC family. Type 1 subfamily.</text>
</comment>
<evidence type="ECO:0000256" key="12">
    <source>
        <dbReference type="ARBA" id="ARBA00033342"/>
    </source>
</evidence>
<evidence type="ECO:0000259" key="16">
    <source>
        <dbReference type="Pfam" id="PF14849"/>
    </source>
</evidence>
<dbReference type="InterPro" id="IPR001708">
    <property type="entry name" value="YidC/ALB3/OXA1/COX18"/>
</dbReference>
<dbReference type="PANTHER" id="PTHR12428">
    <property type="entry name" value="OXA1"/>
    <property type="match status" value="1"/>
</dbReference>
<evidence type="ECO:0000259" key="15">
    <source>
        <dbReference type="Pfam" id="PF02096"/>
    </source>
</evidence>
<comment type="function">
    <text evidence="13">Required for the insertion and/or proper folding and/or complex formation of integral membrane proteins into the membrane. Involved in integration of membrane proteins that insert both dependently and independently of the Sec translocase complex, as well as at least some lipoproteins. Aids folding of multispanning membrane proteins.</text>
</comment>
<feature type="transmembrane region" description="Helical" evidence="13">
    <location>
        <begin position="538"/>
        <end position="555"/>
    </location>
</feature>
<dbReference type="OrthoDB" id="9780552at2"/>
<sequence>MEQKKFDLNSFIGMILLGGILLWWMNTSKPEETKDTSNKTEQVVDSTKNTNNTVTENKPVFENDSLKQVAITNQLGAFAKSAINGAEGTLVLENEVVRLVINNKGGQIIEAQVKNYKTYDSLPLYLIKDKNASFNINFGTTDNRILNTKDLFFEPSVTKNGENQVVSMKLKVSDTQFLEYRYEMKPNEYMVDFAVRSQGLSNVINSSNPINLDWSLDGYRHEKSMRTENTMYTYYYYKAEEEVDYINAGNSEVLNDLDWVAYKQHFFTSNLLSDTPFTNATITSTDLVKNEDIDTVFTKRFELKTPLALTNGELNYNMKWFYGPSDYNLLKTYEGTDLGESADLGWGIFGFLNRTIFYPVFNMLKGLLSNYGLIIILMTIVVRILMSPLVYKSYVSSAKMKVIRPELTALNEKYPGKENAMKRQQETMAIQRKAGVSMMSGCIPAILQMPIFFALFKFFPTNLDLRQESFLWANDLSSYDTIFTLPFKIPFYGDHVSLFPILASIAIFFYMKMNQSQQANMQAPPQEGMPDMSKMMKYMIYFSPIMMLFFFNNYASSLSLYYFISNLLTIAIMLVIKNYVIDEDKIHAQIEENKKKPKKTSKFRQRIDAAMKQAQEQQAKQQKKK</sequence>
<feature type="transmembrane region" description="Helical" evidence="13">
    <location>
        <begin position="7"/>
        <end position="25"/>
    </location>
</feature>
<keyword evidence="7 13" id="KW-0653">Protein transport</keyword>
<feature type="domain" description="Membrane insertase YidC N-terminal" evidence="16">
    <location>
        <begin position="91"/>
        <end position="358"/>
    </location>
</feature>
<keyword evidence="5 13" id="KW-1003">Cell membrane</keyword>
<reference evidence="17 18" key="1">
    <citation type="submission" date="2018-05" db="EMBL/GenBank/DDBJ databases">
        <title>Polaribacter aquimarinus sp. nov., isolated from sediment in a sediment of sea.</title>
        <authorList>
            <person name="Lu D."/>
        </authorList>
    </citation>
    <scope>NUCLEOTIDE SEQUENCE [LARGE SCALE GENOMIC DNA]</scope>
    <source>
        <strain evidence="17 18">ZY113</strain>
    </source>
</reference>
<evidence type="ECO:0000256" key="10">
    <source>
        <dbReference type="ARBA" id="ARBA00023186"/>
    </source>
</evidence>
<accession>A0A2U2J9X4</accession>
<evidence type="ECO:0000256" key="9">
    <source>
        <dbReference type="ARBA" id="ARBA00023136"/>
    </source>
</evidence>
<evidence type="ECO:0000256" key="3">
    <source>
        <dbReference type="ARBA" id="ARBA00015325"/>
    </source>
</evidence>
<dbReference type="Pfam" id="PF02096">
    <property type="entry name" value="60KD_IMP"/>
    <property type="match status" value="1"/>
</dbReference>
<organism evidence="17 18">
    <name type="scientific">Polaribacter aquimarinus</name>
    <dbReference type="NCBI Taxonomy" id="2100726"/>
    <lineage>
        <taxon>Bacteria</taxon>
        <taxon>Pseudomonadati</taxon>
        <taxon>Bacteroidota</taxon>
        <taxon>Flavobacteriia</taxon>
        <taxon>Flavobacteriales</taxon>
        <taxon>Flavobacteriaceae</taxon>
    </lineage>
</organism>
<feature type="region of interest" description="Disordered" evidence="14">
    <location>
        <begin position="31"/>
        <end position="55"/>
    </location>
</feature>
<dbReference type="HAMAP" id="MF_01810">
    <property type="entry name" value="YidC_type1"/>
    <property type="match status" value="1"/>
</dbReference>
<protein>
    <recommendedName>
        <fullName evidence="3 13">Membrane protein insertase YidC</fullName>
    </recommendedName>
    <alternativeName>
        <fullName evidence="12 13">Foldase YidC</fullName>
    </alternativeName>
    <alternativeName>
        <fullName evidence="11 13">Membrane integrase YidC</fullName>
    </alternativeName>
    <alternativeName>
        <fullName evidence="13">Membrane protein YidC</fullName>
    </alternativeName>
</protein>
<dbReference type="CDD" id="cd20070">
    <property type="entry name" value="5TM_YidC_Alb3"/>
    <property type="match status" value="1"/>
</dbReference>
<feature type="region of interest" description="Disordered" evidence="14">
    <location>
        <begin position="592"/>
        <end position="625"/>
    </location>
</feature>
<comment type="subunit">
    <text evidence="13">Interacts with the Sec translocase complex via SecD. Specifically interacts with transmembrane segments of nascent integral membrane proteins during membrane integration.</text>
</comment>
<keyword evidence="4 13" id="KW-0813">Transport</keyword>
<dbReference type="GO" id="GO:0051205">
    <property type="term" value="P:protein insertion into membrane"/>
    <property type="evidence" value="ECO:0007669"/>
    <property type="project" value="TreeGrafter"/>
</dbReference>
<dbReference type="InterPro" id="IPR028053">
    <property type="entry name" value="Membr_insert_YidC_N"/>
</dbReference>
<dbReference type="AlphaFoldDB" id="A0A2U2J9X4"/>
<comment type="caution">
    <text evidence="17">The sequence shown here is derived from an EMBL/GenBank/DDBJ whole genome shotgun (WGS) entry which is preliminary data.</text>
</comment>
<feature type="domain" description="Membrane insertase YidC/Oxa/ALB C-terminal" evidence="15">
    <location>
        <begin position="371"/>
        <end position="577"/>
    </location>
</feature>
<dbReference type="InterPro" id="IPR047196">
    <property type="entry name" value="YidC_ALB_C"/>
</dbReference>
<evidence type="ECO:0000256" key="11">
    <source>
        <dbReference type="ARBA" id="ARBA00033245"/>
    </source>
</evidence>
<dbReference type="EMBL" id="QFFG01000003">
    <property type="protein sequence ID" value="PWG05146.1"/>
    <property type="molecule type" value="Genomic_DNA"/>
</dbReference>
<evidence type="ECO:0000256" key="2">
    <source>
        <dbReference type="ARBA" id="ARBA00010527"/>
    </source>
</evidence>
<keyword evidence="10 13" id="KW-0143">Chaperone</keyword>
<evidence type="ECO:0000256" key="6">
    <source>
        <dbReference type="ARBA" id="ARBA00022692"/>
    </source>
</evidence>
<evidence type="ECO:0000256" key="13">
    <source>
        <dbReference type="HAMAP-Rule" id="MF_01810"/>
    </source>
</evidence>
<keyword evidence="9 13" id="KW-0472">Membrane</keyword>
<feature type="compositionally biased region" description="Basic residues" evidence="14">
    <location>
        <begin position="595"/>
        <end position="604"/>
    </location>
</feature>
<feature type="transmembrane region" description="Helical" evidence="13">
    <location>
        <begin position="371"/>
        <end position="391"/>
    </location>
</feature>
<dbReference type="Pfam" id="PF14849">
    <property type="entry name" value="YidC_periplas"/>
    <property type="match status" value="1"/>
</dbReference>
<dbReference type="NCBIfam" id="NF002356">
    <property type="entry name" value="PRK01318.2-3"/>
    <property type="match status" value="1"/>
</dbReference>
<evidence type="ECO:0000256" key="5">
    <source>
        <dbReference type="ARBA" id="ARBA00022475"/>
    </source>
</evidence>
<dbReference type="NCBIfam" id="TIGR03592">
    <property type="entry name" value="yidC_oxa1_cterm"/>
    <property type="match status" value="1"/>
</dbReference>
<dbReference type="GO" id="GO:0015031">
    <property type="term" value="P:protein transport"/>
    <property type="evidence" value="ECO:0007669"/>
    <property type="project" value="UniProtKB-KW"/>
</dbReference>
<dbReference type="InterPro" id="IPR019998">
    <property type="entry name" value="Membr_insert_YidC"/>
</dbReference>
<proteinExistence type="inferred from homology"/>
<dbReference type="InterPro" id="IPR028055">
    <property type="entry name" value="YidC/Oxa/ALB_C"/>
</dbReference>
<keyword evidence="6 13" id="KW-0812">Transmembrane</keyword>
<dbReference type="NCBIfam" id="TIGR03593">
    <property type="entry name" value="yidC_nterm"/>
    <property type="match status" value="1"/>
</dbReference>
<dbReference type="PRINTS" id="PR00701">
    <property type="entry name" value="60KDINNERMP"/>
</dbReference>